<evidence type="ECO:0008006" key="9">
    <source>
        <dbReference type="Google" id="ProtNLM"/>
    </source>
</evidence>
<dbReference type="FunFam" id="1.20.120.790:FF:000001">
    <property type="entry name" value="Heat shock protein 90 alpha"/>
    <property type="match status" value="1"/>
</dbReference>
<dbReference type="FunFam" id="3.30.230.80:FF:000011">
    <property type="entry name" value="Heat shock protein"/>
    <property type="match status" value="1"/>
</dbReference>
<dbReference type="SUPFAM" id="SSF55874">
    <property type="entry name" value="ATPase domain of HSP90 chaperone/DNA topoisomerase II/histidine kinase"/>
    <property type="match status" value="1"/>
</dbReference>
<feature type="binding site" evidence="5">
    <location>
        <position position="82"/>
    </location>
    <ligand>
        <name>ATP</name>
        <dbReference type="ChEBI" id="CHEBI:30616"/>
    </ligand>
</feature>
<evidence type="ECO:0000256" key="2">
    <source>
        <dbReference type="ARBA" id="ARBA00022741"/>
    </source>
</evidence>
<evidence type="ECO:0000256" key="3">
    <source>
        <dbReference type="ARBA" id="ARBA00022840"/>
    </source>
</evidence>
<feature type="binding site" evidence="5">
    <location>
        <position position="40"/>
    </location>
    <ligand>
        <name>ATP</name>
        <dbReference type="ChEBI" id="CHEBI:30616"/>
    </ligand>
</feature>
<dbReference type="OMA" id="QCEFRAL"/>
<evidence type="ECO:0000313" key="7">
    <source>
        <dbReference type="Ensembl" id="ENSPMRP00000028354.1"/>
    </source>
</evidence>
<feature type="binding site" evidence="5">
    <location>
        <position position="36"/>
    </location>
    <ligand>
        <name>ATP</name>
        <dbReference type="ChEBI" id="CHEBI:30616"/>
    </ligand>
</feature>
<reference evidence="7" key="3">
    <citation type="submission" date="2025-09" db="UniProtKB">
        <authorList>
            <consortium name="Ensembl"/>
        </authorList>
    </citation>
    <scope>IDENTIFICATION</scope>
</reference>
<dbReference type="PIRSF" id="PIRSF002583">
    <property type="entry name" value="Hsp90"/>
    <property type="match status" value="1"/>
</dbReference>
<dbReference type="PRINTS" id="PR00775">
    <property type="entry name" value="HEATSHOCK90"/>
</dbReference>
<dbReference type="PANTHER" id="PTHR11528">
    <property type="entry name" value="HEAT SHOCK PROTEIN 90 FAMILY MEMBER"/>
    <property type="match status" value="1"/>
</dbReference>
<feature type="binding site" evidence="5">
    <location>
        <position position="101"/>
    </location>
    <ligand>
        <name>ATP</name>
        <dbReference type="ChEBI" id="CHEBI:30616"/>
    </ligand>
</feature>
<evidence type="ECO:0000256" key="6">
    <source>
        <dbReference type="SAM" id="MobiDB-lite"/>
    </source>
</evidence>
<dbReference type="GO" id="GO:0140662">
    <property type="term" value="F:ATP-dependent protein folding chaperone"/>
    <property type="evidence" value="ECO:0007669"/>
    <property type="project" value="InterPro"/>
</dbReference>
<dbReference type="Proteomes" id="UP000472272">
    <property type="component" value="Chromosome 13"/>
</dbReference>
<dbReference type="GeneTree" id="ENSGT01020000230401"/>
<dbReference type="InterPro" id="IPR020568">
    <property type="entry name" value="Ribosomal_Su5_D2-typ_SF"/>
</dbReference>
<dbReference type="InterPro" id="IPR020575">
    <property type="entry name" value="Hsp90_N"/>
</dbReference>
<dbReference type="GO" id="GO:0051082">
    <property type="term" value="F:unfolded protein binding"/>
    <property type="evidence" value="ECO:0007669"/>
    <property type="project" value="InterPro"/>
</dbReference>
<evidence type="ECO:0000256" key="4">
    <source>
        <dbReference type="ARBA" id="ARBA00023186"/>
    </source>
</evidence>
<feature type="region of interest" description="Disordered" evidence="6">
    <location>
        <begin position="136"/>
        <end position="188"/>
    </location>
</feature>
<dbReference type="InterPro" id="IPR001404">
    <property type="entry name" value="Hsp90_fam"/>
</dbReference>
<evidence type="ECO:0000256" key="5">
    <source>
        <dbReference type="PIRSR" id="PIRSR002583-1"/>
    </source>
</evidence>
<keyword evidence="2 5" id="KW-0547">Nucleotide-binding</keyword>
<feature type="binding site" evidence="5">
    <location>
        <position position="87"/>
    </location>
    <ligand>
        <name>ATP</name>
        <dbReference type="ChEBI" id="CHEBI:30616"/>
    </ligand>
</feature>
<reference evidence="7 8" key="1">
    <citation type="journal article" date="2019" name="Proc. Natl. Acad. Sci. U.S.A.">
        <title>Regulatory changes in pterin and carotenoid genes underlie balanced color polymorphisms in the wall lizard.</title>
        <authorList>
            <person name="Andrade P."/>
            <person name="Pinho C."/>
            <person name="Perez I de Lanuza G."/>
            <person name="Afonso S."/>
            <person name="Brejcha J."/>
            <person name="Rubin C.J."/>
            <person name="Wallerman O."/>
            <person name="Pereira P."/>
            <person name="Sabatino S.J."/>
            <person name="Bellati A."/>
            <person name="Pellitteri-Rosa D."/>
            <person name="Bosakova Z."/>
            <person name="Bunikis I."/>
            <person name="Carretero M.A."/>
            <person name="Feiner N."/>
            <person name="Marsik P."/>
            <person name="Pauperio F."/>
            <person name="Salvi D."/>
            <person name="Soler L."/>
            <person name="While G.M."/>
            <person name="Uller T."/>
            <person name="Font E."/>
            <person name="Andersson L."/>
            <person name="Carneiro M."/>
        </authorList>
    </citation>
    <scope>NUCLEOTIDE SEQUENCE</scope>
</reference>
<dbReference type="AlphaFoldDB" id="A0A670JY82"/>
<dbReference type="Gene3D" id="3.30.230.80">
    <property type="match status" value="1"/>
</dbReference>
<dbReference type="InterPro" id="IPR036890">
    <property type="entry name" value="HATPase_C_sf"/>
</dbReference>
<dbReference type="GO" id="GO:0016887">
    <property type="term" value="F:ATP hydrolysis activity"/>
    <property type="evidence" value="ECO:0007669"/>
    <property type="project" value="InterPro"/>
</dbReference>
<keyword evidence="3 5" id="KW-0067">ATP-binding</keyword>
<dbReference type="GO" id="GO:0005524">
    <property type="term" value="F:ATP binding"/>
    <property type="evidence" value="ECO:0007669"/>
    <property type="project" value="UniProtKB-KW"/>
</dbReference>
<evidence type="ECO:0000313" key="8">
    <source>
        <dbReference type="Proteomes" id="UP000472272"/>
    </source>
</evidence>
<dbReference type="Pfam" id="PF00183">
    <property type="entry name" value="HSP90"/>
    <property type="match status" value="2"/>
</dbReference>
<accession>A0A670JY82</accession>
<organism evidence="7 8">
    <name type="scientific">Podarcis muralis</name>
    <name type="common">Wall lizard</name>
    <name type="synonym">Lacerta muralis</name>
    <dbReference type="NCBI Taxonomy" id="64176"/>
    <lineage>
        <taxon>Eukaryota</taxon>
        <taxon>Metazoa</taxon>
        <taxon>Chordata</taxon>
        <taxon>Craniata</taxon>
        <taxon>Vertebrata</taxon>
        <taxon>Euteleostomi</taxon>
        <taxon>Lepidosauria</taxon>
        <taxon>Squamata</taxon>
        <taxon>Bifurcata</taxon>
        <taxon>Unidentata</taxon>
        <taxon>Episquamata</taxon>
        <taxon>Laterata</taxon>
        <taxon>Lacertibaenia</taxon>
        <taxon>Lacertidae</taxon>
        <taxon>Podarcis</taxon>
    </lineage>
</organism>
<dbReference type="Gene3D" id="1.20.120.790">
    <property type="entry name" value="Heat shock protein 90, C-terminal domain"/>
    <property type="match status" value="1"/>
</dbReference>
<proteinExistence type="inferred from homology"/>
<dbReference type="SUPFAM" id="SSF54211">
    <property type="entry name" value="Ribosomal protein S5 domain 2-like"/>
    <property type="match status" value="1"/>
</dbReference>
<sequence>PKPPPKRPGKRKGTFAWGEFQSVWISAEGLEIFMQEIISNASDALDKISYESLTDPSKLESGKELKIDIIPNPHDRTLTLVDTGIGMTKADLINILGTIAKSDQTEYLEERCIKEVVKKHSQFIGYPITLYLEKEREKEISDDEAEEEKVEKEDEEAAPKDEEEKPKTEDVGSDEEEEGGKSKKKTKKIKEKYIDQEELNKTKPIWTRNPDNITQEEYGEFYKSLTNNWEDHLAVKRFSVEGQLEFRASLHPTPGPIDLFENKKKKNNIKLYQLKEFDGKTLVSVAKEGLELPENEDEKKKKMEESKAKFENLCELMKEILEKKVDKVMVSNRLLILLCCTYGWTTNMEGIMKAQALRDNSTTGYMMAKKHLEINPDHPTVETLRQKAEADKNDKALKDLVVLLLETALLSSGFSLEDPQTHSNRIYRMIKLGLGIDEVIFCC</sequence>
<protein>
    <recommendedName>
        <fullName evidence="9">Histidine kinase/HSP90-like ATPase domain-containing protein</fullName>
    </recommendedName>
</protein>
<dbReference type="Ensembl" id="ENSPMRT00000030077.1">
    <property type="protein sequence ID" value="ENSPMRP00000028354.1"/>
    <property type="gene ID" value="ENSPMRG00000018294.1"/>
</dbReference>
<dbReference type="SUPFAM" id="SSF110942">
    <property type="entry name" value="HSP90 C-terminal domain"/>
    <property type="match status" value="1"/>
</dbReference>
<comment type="similarity">
    <text evidence="1">Belongs to the heat shock protein 90 family.</text>
</comment>
<evidence type="ECO:0000256" key="1">
    <source>
        <dbReference type="ARBA" id="ARBA00008239"/>
    </source>
</evidence>
<feature type="compositionally biased region" description="Basic and acidic residues" evidence="6">
    <location>
        <begin position="149"/>
        <end position="170"/>
    </location>
</feature>
<dbReference type="InterPro" id="IPR037196">
    <property type="entry name" value="HSP90_C"/>
</dbReference>
<keyword evidence="4" id="KW-0143">Chaperone</keyword>
<keyword evidence="8" id="KW-1185">Reference proteome</keyword>
<name>A0A670JY82_PODMU</name>
<dbReference type="Gene3D" id="3.30.565.10">
    <property type="entry name" value="Histidine kinase-like ATPase, C-terminal domain"/>
    <property type="match status" value="2"/>
</dbReference>
<reference evidence="7" key="2">
    <citation type="submission" date="2025-08" db="UniProtKB">
        <authorList>
            <consortium name="Ensembl"/>
        </authorList>
    </citation>
    <scope>IDENTIFICATION</scope>
</reference>